<protein>
    <submittedName>
        <fullName evidence="2">Uncharacterized protein</fullName>
    </submittedName>
</protein>
<dbReference type="AlphaFoldDB" id="A0AAD6XI78"/>
<comment type="caution">
    <text evidence="2">The sequence shown here is derived from an EMBL/GenBank/DDBJ whole genome shotgun (WGS) entry which is preliminary data.</text>
</comment>
<organism evidence="2 3">
    <name type="scientific">Mycena belliarum</name>
    <dbReference type="NCBI Taxonomy" id="1033014"/>
    <lineage>
        <taxon>Eukaryota</taxon>
        <taxon>Fungi</taxon>
        <taxon>Dikarya</taxon>
        <taxon>Basidiomycota</taxon>
        <taxon>Agaricomycotina</taxon>
        <taxon>Agaricomycetes</taxon>
        <taxon>Agaricomycetidae</taxon>
        <taxon>Agaricales</taxon>
        <taxon>Marasmiineae</taxon>
        <taxon>Mycenaceae</taxon>
        <taxon>Mycena</taxon>
    </lineage>
</organism>
<feature type="chain" id="PRO_5042257095" evidence="1">
    <location>
        <begin position="22"/>
        <end position="145"/>
    </location>
</feature>
<feature type="signal peptide" evidence="1">
    <location>
        <begin position="1"/>
        <end position="21"/>
    </location>
</feature>
<sequence>MKSHILTFFAILSVAHPDVHATLVGCQALVPSLVTLLTQMTTLLWDGDEFFMTSSEAIVRTVRTLNQTIFLLHHLVFGLEPNFNLRQRLHYAPSRTFNGITHMFIVTFGRLSCSDPPEWINSAQKIELEAISGNISTMFRSRTHQ</sequence>
<dbReference type="EMBL" id="JARJCN010000082">
    <property type="protein sequence ID" value="KAJ7076397.1"/>
    <property type="molecule type" value="Genomic_DNA"/>
</dbReference>
<reference evidence="2" key="1">
    <citation type="submission" date="2023-03" db="EMBL/GenBank/DDBJ databases">
        <title>Massive genome expansion in bonnet fungi (Mycena s.s.) driven by repeated elements and novel gene families across ecological guilds.</title>
        <authorList>
            <consortium name="Lawrence Berkeley National Laboratory"/>
            <person name="Harder C.B."/>
            <person name="Miyauchi S."/>
            <person name="Viragh M."/>
            <person name="Kuo A."/>
            <person name="Thoen E."/>
            <person name="Andreopoulos B."/>
            <person name="Lu D."/>
            <person name="Skrede I."/>
            <person name="Drula E."/>
            <person name="Henrissat B."/>
            <person name="Morin E."/>
            <person name="Kohler A."/>
            <person name="Barry K."/>
            <person name="LaButti K."/>
            <person name="Morin E."/>
            <person name="Salamov A."/>
            <person name="Lipzen A."/>
            <person name="Mereny Z."/>
            <person name="Hegedus B."/>
            <person name="Baldrian P."/>
            <person name="Stursova M."/>
            <person name="Weitz H."/>
            <person name="Taylor A."/>
            <person name="Grigoriev I.V."/>
            <person name="Nagy L.G."/>
            <person name="Martin F."/>
            <person name="Kauserud H."/>
        </authorList>
    </citation>
    <scope>NUCLEOTIDE SEQUENCE</scope>
    <source>
        <strain evidence="2">CBHHK173m</strain>
    </source>
</reference>
<evidence type="ECO:0000313" key="3">
    <source>
        <dbReference type="Proteomes" id="UP001222325"/>
    </source>
</evidence>
<dbReference type="Proteomes" id="UP001222325">
    <property type="component" value="Unassembled WGS sequence"/>
</dbReference>
<evidence type="ECO:0000256" key="1">
    <source>
        <dbReference type="SAM" id="SignalP"/>
    </source>
</evidence>
<name>A0AAD6XI78_9AGAR</name>
<proteinExistence type="predicted"/>
<evidence type="ECO:0000313" key="2">
    <source>
        <dbReference type="EMBL" id="KAJ7076397.1"/>
    </source>
</evidence>
<keyword evidence="1" id="KW-0732">Signal</keyword>
<keyword evidence="3" id="KW-1185">Reference proteome</keyword>
<gene>
    <name evidence="2" type="ORF">B0H15DRAFT_600963</name>
</gene>
<accession>A0AAD6XI78</accession>